<dbReference type="SUPFAM" id="SSF46785">
    <property type="entry name" value="Winged helix' DNA-binding domain"/>
    <property type="match status" value="1"/>
</dbReference>
<dbReference type="PANTHER" id="PTHR43537">
    <property type="entry name" value="TRANSCRIPTIONAL REGULATOR, GNTR FAMILY"/>
    <property type="match status" value="1"/>
</dbReference>
<dbReference type="PROSITE" id="PS50949">
    <property type="entry name" value="HTH_GNTR"/>
    <property type="match status" value="1"/>
</dbReference>
<proteinExistence type="predicted"/>
<sequence length="246" mass="26732">MSLIEIAPPVRKPKLAEMVVEALRKRIAAGEFGPGEKLPTESQMTTHFGVSRTVVREAIAALAADGMVQPRQGAGVFVMAQASSAFSSIAGERSNKISVALNVLEVRMGIEIESAGLAAQRHSTSQVAAILEAWNEFGRLLSQGTPTGKTDFMFHRAIAAATNNPFYLEVLDALGSRTIPCDVASPWGTESVLTYEYQVGLHDEHRRILNAISARDADGAREAMREHLSRSQGRYRSRLAEQSQKN</sequence>
<evidence type="ECO:0000256" key="3">
    <source>
        <dbReference type="ARBA" id="ARBA00023163"/>
    </source>
</evidence>
<keyword evidence="3" id="KW-0804">Transcription</keyword>
<organism evidence="6 7">
    <name type="scientific">Devosia ureilytica</name>
    <dbReference type="NCBI Taxonomy" id="2952754"/>
    <lineage>
        <taxon>Bacteria</taxon>
        <taxon>Pseudomonadati</taxon>
        <taxon>Pseudomonadota</taxon>
        <taxon>Alphaproteobacteria</taxon>
        <taxon>Hyphomicrobiales</taxon>
        <taxon>Devosiaceae</taxon>
        <taxon>Devosia</taxon>
    </lineage>
</organism>
<dbReference type="InterPro" id="IPR008920">
    <property type="entry name" value="TF_FadR/GntR_C"/>
</dbReference>
<evidence type="ECO:0000259" key="5">
    <source>
        <dbReference type="PROSITE" id="PS50949"/>
    </source>
</evidence>
<keyword evidence="1" id="KW-0805">Transcription regulation</keyword>
<evidence type="ECO:0000313" key="6">
    <source>
        <dbReference type="EMBL" id="MCP8887651.1"/>
    </source>
</evidence>
<dbReference type="PRINTS" id="PR00035">
    <property type="entry name" value="HTHGNTR"/>
</dbReference>
<dbReference type="Proteomes" id="UP001060275">
    <property type="component" value="Unassembled WGS sequence"/>
</dbReference>
<dbReference type="Gene3D" id="1.20.120.530">
    <property type="entry name" value="GntR ligand-binding domain-like"/>
    <property type="match status" value="1"/>
</dbReference>
<dbReference type="GO" id="GO:0003677">
    <property type="term" value="F:DNA binding"/>
    <property type="evidence" value="ECO:0007669"/>
    <property type="project" value="UniProtKB-KW"/>
</dbReference>
<evidence type="ECO:0000256" key="2">
    <source>
        <dbReference type="ARBA" id="ARBA00023125"/>
    </source>
</evidence>
<dbReference type="Pfam" id="PF00392">
    <property type="entry name" value="GntR"/>
    <property type="match status" value="1"/>
</dbReference>
<evidence type="ECO:0000256" key="4">
    <source>
        <dbReference type="SAM" id="MobiDB-lite"/>
    </source>
</evidence>
<keyword evidence="7" id="KW-1185">Reference proteome</keyword>
<dbReference type="PANTHER" id="PTHR43537:SF5">
    <property type="entry name" value="UXU OPERON TRANSCRIPTIONAL REGULATOR"/>
    <property type="match status" value="1"/>
</dbReference>
<dbReference type="InterPro" id="IPR000524">
    <property type="entry name" value="Tscrpt_reg_HTH_GntR"/>
</dbReference>
<evidence type="ECO:0000256" key="1">
    <source>
        <dbReference type="ARBA" id="ARBA00023015"/>
    </source>
</evidence>
<dbReference type="AlphaFoldDB" id="A0A9Q4AQ12"/>
<dbReference type="SMART" id="SM00895">
    <property type="entry name" value="FCD"/>
    <property type="match status" value="1"/>
</dbReference>
<name>A0A9Q4AQ12_9HYPH</name>
<dbReference type="InterPro" id="IPR036388">
    <property type="entry name" value="WH-like_DNA-bd_sf"/>
</dbReference>
<keyword evidence="2" id="KW-0238">DNA-binding</keyword>
<dbReference type="RefSeq" id="WP_254674717.1">
    <property type="nucleotide sequence ID" value="NZ_JAMWDU010000003.1"/>
</dbReference>
<dbReference type="CDD" id="cd07377">
    <property type="entry name" value="WHTH_GntR"/>
    <property type="match status" value="1"/>
</dbReference>
<feature type="compositionally biased region" description="Polar residues" evidence="4">
    <location>
        <begin position="230"/>
        <end position="246"/>
    </location>
</feature>
<dbReference type="Pfam" id="PF07729">
    <property type="entry name" value="FCD"/>
    <property type="match status" value="1"/>
</dbReference>
<protein>
    <submittedName>
        <fullName evidence="6">FadR family transcriptional regulator</fullName>
    </submittedName>
</protein>
<dbReference type="EMBL" id="JAMWDU010000003">
    <property type="protein sequence ID" value="MCP8887651.1"/>
    <property type="molecule type" value="Genomic_DNA"/>
</dbReference>
<feature type="domain" description="HTH gntR-type" evidence="5">
    <location>
        <begin position="13"/>
        <end position="81"/>
    </location>
</feature>
<accession>A0A9Q4AQ12</accession>
<dbReference type="Gene3D" id="1.10.10.10">
    <property type="entry name" value="Winged helix-like DNA-binding domain superfamily/Winged helix DNA-binding domain"/>
    <property type="match status" value="1"/>
</dbReference>
<comment type="caution">
    <text evidence="6">The sequence shown here is derived from an EMBL/GenBank/DDBJ whole genome shotgun (WGS) entry which is preliminary data.</text>
</comment>
<dbReference type="InterPro" id="IPR036390">
    <property type="entry name" value="WH_DNA-bd_sf"/>
</dbReference>
<dbReference type="SMART" id="SM00345">
    <property type="entry name" value="HTH_GNTR"/>
    <property type="match status" value="1"/>
</dbReference>
<feature type="region of interest" description="Disordered" evidence="4">
    <location>
        <begin position="227"/>
        <end position="246"/>
    </location>
</feature>
<dbReference type="InterPro" id="IPR011711">
    <property type="entry name" value="GntR_C"/>
</dbReference>
<reference evidence="6" key="1">
    <citation type="submission" date="2022-06" db="EMBL/GenBank/DDBJ databases">
        <title>Devosia sp. XJ19-45 genome assembly.</title>
        <authorList>
            <person name="Li B."/>
            <person name="Cai M."/>
            <person name="Nie G."/>
            <person name="Li W."/>
        </authorList>
    </citation>
    <scope>NUCLEOTIDE SEQUENCE</scope>
    <source>
        <strain evidence="6">XJ19-45</strain>
    </source>
</reference>
<dbReference type="SUPFAM" id="SSF48008">
    <property type="entry name" value="GntR ligand-binding domain-like"/>
    <property type="match status" value="1"/>
</dbReference>
<gene>
    <name evidence="6" type="ORF">NF348_11075</name>
</gene>
<evidence type="ECO:0000313" key="7">
    <source>
        <dbReference type="Proteomes" id="UP001060275"/>
    </source>
</evidence>
<dbReference type="GO" id="GO:0003700">
    <property type="term" value="F:DNA-binding transcription factor activity"/>
    <property type="evidence" value="ECO:0007669"/>
    <property type="project" value="InterPro"/>
</dbReference>